<dbReference type="EMBL" id="JAPOHA010000003">
    <property type="protein sequence ID" value="MCY1713337.1"/>
    <property type="molecule type" value="Genomic_DNA"/>
</dbReference>
<evidence type="ECO:0000313" key="4">
    <source>
        <dbReference type="Proteomes" id="UP001082703"/>
    </source>
</evidence>
<protein>
    <submittedName>
        <fullName evidence="3">Lytic transglycosylase domain-containing protein</fullName>
    </submittedName>
</protein>
<name>A0ABT4BR29_9FIRM</name>
<dbReference type="PROSITE" id="PS00922">
    <property type="entry name" value="TRANSGLYCOSYLASE"/>
    <property type="match status" value="1"/>
</dbReference>
<comment type="caution">
    <text evidence="3">The sequence shown here is derived from an EMBL/GenBank/DDBJ whole genome shotgun (WGS) entry which is preliminary data.</text>
</comment>
<reference evidence="3 4" key="1">
    <citation type="submission" date="2022-11" db="EMBL/GenBank/DDBJ databases">
        <authorList>
            <person name="Caiyu Z."/>
        </authorList>
    </citation>
    <scope>NUCLEOTIDE SEQUENCE [LARGE SCALE GENOMIC DNA]</scope>
    <source>
        <strain evidence="3 4">YR-4</strain>
    </source>
</reference>
<proteinExistence type="inferred from homology"/>
<accession>A0ABT4BR29</accession>
<dbReference type="InterPro" id="IPR008258">
    <property type="entry name" value="Transglycosylase_SLT_dom_1"/>
</dbReference>
<comment type="similarity">
    <text evidence="1">Belongs to the transglycosylase Slt family.</text>
</comment>
<dbReference type="Pfam" id="PF01464">
    <property type="entry name" value="SLT"/>
    <property type="match status" value="1"/>
</dbReference>
<dbReference type="InterPro" id="IPR023346">
    <property type="entry name" value="Lysozyme-like_dom_sf"/>
</dbReference>
<dbReference type="PANTHER" id="PTHR37423">
    <property type="entry name" value="SOLUBLE LYTIC MUREIN TRANSGLYCOSYLASE-RELATED"/>
    <property type="match status" value="1"/>
</dbReference>
<evidence type="ECO:0000259" key="2">
    <source>
        <dbReference type="Pfam" id="PF01464"/>
    </source>
</evidence>
<evidence type="ECO:0000256" key="1">
    <source>
        <dbReference type="ARBA" id="ARBA00007734"/>
    </source>
</evidence>
<keyword evidence="4" id="KW-1185">Reference proteome</keyword>
<dbReference type="PANTHER" id="PTHR37423:SF2">
    <property type="entry name" value="MEMBRANE-BOUND LYTIC MUREIN TRANSGLYCOSYLASE C"/>
    <property type="match status" value="1"/>
</dbReference>
<organism evidence="3 4">
    <name type="scientific">Caproiciproducens galactitolivorans</name>
    <dbReference type="NCBI Taxonomy" id="642589"/>
    <lineage>
        <taxon>Bacteria</taxon>
        <taxon>Bacillati</taxon>
        <taxon>Bacillota</taxon>
        <taxon>Clostridia</taxon>
        <taxon>Eubacteriales</taxon>
        <taxon>Acutalibacteraceae</taxon>
        <taxon>Caproiciproducens</taxon>
    </lineage>
</organism>
<dbReference type="CDD" id="cd00254">
    <property type="entry name" value="LT-like"/>
    <property type="match status" value="1"/>
</dbReference>
<dbReference type="Gene3D" id="1.10.530.10">
    <property type="match status" value="1"/>
</dbReference>
<feature type="domain" description="Transglycosylase SLT" evidence="2">
    <location>
        <begin position="5"/>
        <end position="111"/>
    </location>
</feature>
<gene>
    <name evidence="3" type="ORF">OUY18_03575</name>
</gene>
<dbReference type="InterPro" id="IPR000189">
    <property type="entry name" value="Transglyc_AS"/>
</dbReference>
<sequence>MEPIFETAAEKYNVPVNLLKAVAKAESGFDADAVSRCGAQGVMQLMPGTARSLGVENPLDAEQNIMGGAKYLSDMLSRYNGDAKLALAAYNAGSGNVAKYGGIPPFKETQAYVKKVLDYAGEDISAADNSDQSDSLSSLSSLMGYSPTYSATGFNSAGTMNSLSALSMLMRYYPVTAGASSGTQGTNGATFTYDDYLLFLQLFTAQMQMNATQSMASAASISDLSSPDSGSSLFMI</sequence>
<dbReference type="SUPFAM" id="SSF53955">
    <property type="entry name" value="Lysozyme-like"/>
    <property type="match status" value="1"/>
</dbReference>
<dbReference type="Proteomes" id="UP001082703">
    <property type="component" value="Unassembled WGS sequence"/>
</dbReference>
<evidence type="ECO:0000313" key="3">
    <source>
        <dbReference type="EMBL" id="MCY1713337.1"/>
    </source>
</evidence>